<comment type="caution">
    <text evidence="12">The sequence shown here is derived from an EMBL/GenBank/DDBJ whole genome shotgun (WGS) entry which is preliminary data.</text>
</comment>
<dbReference type="GO" id="GO:0005085">
    <property type="term" value="F:guanyl-nucleotide exchange factor activity"/>
    <property type="evidence" value="ECO:0007669"/>
    <property type="project" value="TreeGrafter"/>
</dbReference>
<reference evidence="12 13" key="1">
    <citation type="submission" date="2024-05" db="EMBL/GenBank/DDBJ databases">
        <authorList>
            <person name="Wallberg A."/>
        </authorList>
    </citation>
    <scope>NUCLEOTIDE SEQUENCE [LARGE SCALE GENOMIC DNA]</scope>
</reference>
<dbReference type="GO" id="GO:0043410">
    <property type="term" value="P:positive regulation of MAPK cascade"/>
    <property type="evidence" value="ECO:0007669"/>
    <property type="project" value="InterPro"/>
</dbReference>
<evidence type="ECO:0000256" key="8">
    <source>
        <dbReference type="ARBA" id="ARBA00023139"/>
    </source>
</evidence>
<gene>
    <name evidence="12" type="ORF">MNOR_LOCUS28481</name>
</gene>
<dbReference type="GO" id="GO:0045121">
    <property type="term" value="C:membrane raft"/>
    <property type="evidence" value="ECO:0007669"/>
    <property type="project" value="InterPro"/>
</dbReference>
<sequence length="171" mass="18732">MGCCCADFHPQMKLTMVDEVNERTHLLSDPVSNNYSISASTADYGNHYSSSVPQKSDEQSALNRILQQTANNVIDVGALECHTLEQHEYIDRVRTYNQRLQNLPTTKILSKPQGGPVLLADVPAAERILSAQPVTFADITLINTACQKSVAALASVKVEHKEDLVVPFGIP</sequence>
<dbReference type="GO" id="GO:0032008">
    <property type="term" value="P:positive regulation of TOR signaling"/>
    <property type="evidence" value="ECO:0007669"/>
    <property type="project" value="InterPro"/>
</dbReference>
<keyword evidence="6" id="KW-0967">Endosome</keyword>
<dbReference type="GO" id="GO:0060090">
    <property type="term" value="F:molecular adaptor activity"/>
    <property type="evidence" value="ECO:0007669"/>
    <property type="project" value="TreeGrafter"/>
</dbReference>
<evidence type="ECO:0000256" key="9">
    <source>
        <dbReference type="ARBA" id="ARBA00023228"/>
    </source>
</evidence>
<dbReference type="GO" id="GO:0042632">
    <property type="term" value="P:cholesterol homeostasis"/>
    <property type="evidence" value="ECO:0007669"/>
    <property type="project" value="InterPro"/>
</dbReference>
<keyword evidence="9" id="KW-0458">Lysosome</keyword>
<dbReference type="GO" id="GO:0005765">
    <property type="term" value="C:lysosomal membrane"/>
    <property type="evidence" value="ECO:0007669"/>
    <property type="project" value="UniProtKB-SubCell"/>
</dbReference>
<dbReference type="AlphaFoldDB" id="A0AAV2RV25"/>
<evidence type="ECO:0000313" key="12">
    <source>
        <dbReference type="EMBL" id="CAL4139641.1"/>
    </source>
</evidence>
<keyword evidence="5" id="KW-0519">Myristate</keyword>
<dbReference type="GO" id="GO:0071230">
    <property type="term" value="P:cellular response to amino acid stimulus"/>
    <property type="evidence" value="ECO:0007669"/>
    <property type="project" value="InterPro"/>
</dbReference>
<organism evidence="12 13">
    <name type="scientific">Meganyctiphanes norvegica</name>
    <name type="common">Northern krill</name>
    <name type="synonym">Thysanopoda norvegica</name>
    <dbReference type="NCBI Taxonomy" id="48144"/>
    <lineage>
        <taxon>Eukaryota</taxon>
        <taxon>Metazoa</taxon>
        <taxon>Ecdysozoa</taxon>
        <taxon>Arthropoda</taxon>
        <taxon>Crustacea</taxon>
        <taxon>Multicrustacea</taxon>
        <taxon>Malacostraca</taxon>
        <taxon>Eumalacostraca</taxon>
        <taxon>Eucarida</taxon>
        <taxon>Euphausiacea</taxon>
        <taxon>Euphausiidae</taxon>
        <taxon>Meganyctiphanes</taxon>
    </lineage>
</organism>
<dbReference type="GO" id="GO:0071986">
    <property type="term" value="C:Ragulator complex"/>
    <property type="evidence" value="ECO:0007669"/>
    <property type="project" value="InterPro"/>
</dbReference>
<evidence type="ECO:0000256" key="10">
    <source>
        <dbReference type="ARBA" id="ARBA00023288"/>
    </source>
</evidence>
<feature type="non-terminal residue" evidence="12">
    <location>
        <position position="171"/>
    </location>
</feature>
<keyword evidence="13" id="KW-1185">Reference proteome</keyword>
<dbReference type="PANTHER" id="PTHR13401">
    <property type="entry name" value="RAGULATOR COMPLEX PROTEIN LAMTOR1"/>
    <property type="match status" value="1"/>
</dbReference>
<evidence type="ECO:0000256" key="11">
    <source>
        <dbReference type="ARBA" id="ARBA00032695"/>
    </source>
</evidence>
<evidence type="ECO:0000256" key="2">
    <source>
        <dbReference type="ARBA" id="ARBA00004577"/>
    </source>
</evidence>
<accession>A0AAV2RV25</accession>
<name>A0AAV2RV25_MEGNR</name>
<comment type="similarity">
    <text evidence="3">Belongs to the LAMTOR1 family.</text>
</comment>
<dbReference type="SMART" id="SM01262">
    <property type="entry name" value="LAMTOR"/>
    <property type="match status" value="1"/>
</dbReference>
<evidence type="ECO:0000256" key="5">
    <source>
        <dbReference type="ARBA" id="ARBA00022707"/>
    </source>
</evidence>
<keyword evidence="8" id="KW-0564">Palmitate</keyword>
<dbReference type="InterPro" id="IPR028209">
    <property type="entry name" value="LAMTOR1/MEH1"/>
</dbReference>
<evidence type="ECO:0000256" key="1">
    <source>
        <dbReference type="ARBA" id="ARBA00004122"/>
    </source>
</evidence>
<keyword evidence="10" id="KW-0449">Lipoprotein</keyword>
<dbReference type="EMBL" id="CAXKWB010031500">
    <property type="protein sequence ID" value="CAL4139641.1"/>
    <property type="molecule type" value="Genomic_DNA"/>
</dbReference>
<dbReference type="Proteomes" id="UP001497623">
    <property type="component" value="Unassembled WGS sequence"/>
</dbReference>
<dbReference type="Pfam" id="PF15454">
    <property type="entry name" value="LAMTOR"/>
    <property type="match status" value="1"/>
</dbReference>
<evidence type="ECO:0000256" key="4">
    <source>
        <dbReference type="ARBA" id="ARBA00016099"/>
    </source>
</evidence>
<dbReference type="GO" id="GO:0007040">
    <property type="term" value="P:lysosome organization"/>
    <property type="evidence" value="ECO:0007669"/>
    <property type="project" value="InterPro"/>
</dbReference>
<evidence type="ECO:0000256" key="6">
    <source>
        <dbReference type="ARBA" id="ARBA00022753"/>
    </source>
</evidence>
<proteinExistence type="inferred from homology"/>
<dbReference type="GO" id="GO:0001919">
    <property type="term" value="P:regulation of receptor recycling"/>
    <property type="evidence" value="ECO:0007669"/>
    <property type="project" value="InterPro"/>
</dbReference>
<dbReference type="GO" id="GO:0016197">
    <property type="term" value="P:endosomal transport"/>
    <property type="evidence" value="ECO:0007669"/>
    <property type="project" value="InterPro"/>
</dbReference>
<dbReference type="PANTHER" id="PTHR13401:SF2">
    <property type="entry name" value="RAGULATOR COMPLEX PROTEIN LAMTOR1"/>
    <property type="match status" value="1"/>
</dbReference>
<dbReference type="GO" id="GO:0031902">
    <property type="term" value="C:late endosome membrane"/>
    <property type="evidence" value="ECO:0007669"/>
    <property type="project" value="UniProtKB-SubCell"/>
</dbReference>
<keyword evidence="7" id="KW-0472">Membrane</keyword>
<comment type="subcellular location">
    <subcellularLocation>
        <location evidence="2">Late endosome membrane</location>
        <topology evidence="2">Lipid-anchor</topology>
        <orientation evidence="2">Cytoplasmic side</orientation>
    </subcellularLocation>
    <subcellularLocation>
        <location evidence="1">Lysosome membrane</location>
        <topology evidence="1">Lipid-anchor</topology>
        <orientation evidence="1">Cytoplasmic side</orientation>
    </subcellularLocation>
</comment>
<evidence type="ECO:0000256" key="7">
    <source>
        <dbReference type="ARBA" id="ARBA00023136"/>
    </source>
</evidence>
<protein>
    <recommendedName>
        <fullName evidence="4">Ragulator complex protein LAMTOR1</fullName>
    </recommendedName>
    <alternativeName>
        <fullName evidence="11">Late endosomal/lysosomal adaptor and MAPK and MTOR activator 1</fullName>
    </alternativeName>
</protein>
<evidence type="ECO:0000256" key="3">
    <source>
        <dbReference type="ARBA" id="ARBA00010861"/>
    </source>
</evidence>
<evidence type="ECO:0000313" key="13">
    <source>
        <dbReference type="Proteomes" id="UP001497623"/>
    </source>
</evidence>